<dbReference type="EMBL" id="CP036278">
    <property type="protein sequence ID" value="QDU57355.1"/>
    <property type="molecule type" value="Genomic_DNA"/>
</dbReference>
<dbReference type="CDD" id="cd04301">
    <property type="entry name" value="NAT_SF"/>
    <property type="match status" value="1"/>
</dbReference>
<dbReference type="AlphaFoldDB" id="A0A518ARK5"/>
<reference evidence="2 3" key="1">
    <citation type="submission" date="2019-02" db="EMBL/GenBank/DDBJ databases">
        <title>Deep-cultivation of Planctomycetes and their phenomic and genomic characterization uncovers novel biology.</title>
        <authorList>
            <person name="Wiegand S."/>
            <person name="Jogler M."/>
            <person name="Boedeker C."/>
            <person name="Pinto D."/>
            <person name="Vollmers J."/>
            <person name="Rivas-Marin E."/>
            <person name="Kohn T."/>
            <person name="Peeters S.H."/>
            <person name="Heuer A."/>
            <person name="Rast P."/>
            <person name="Oberbeckmann S."/>
            <person name="Bunk B."/>
            <person name="Jeske O."/>
            <person name="Meyerdierks A."/>
            <person name="Storesund J.E."/>
            <person name="Kallscheuer N."/>
            <person name="Luecker S."/>
            <person name="Lage O.M."/>
            <person name="Pohl T."/>
            <person name="Merkel B.J."/>
            <person name="Hornburger P."/>
            <person name="Mueller R.-W."/>
            <person name="Bruemmer F."/>
            <person name="Labrenz M."/>
            <person name="Spormann A.M."/>
            <person name="Op den Camp H."/>
            <person name="Overmann J."/>
            <person name="Amann R."/>
            <person name="Jetten M.S.M."/>
            <person name="Mascher T."/>
            <person name="Medema M.H."/>
            <person name="Devos D.P."/>
            <person name="Kaster A.-K."/>
            <person name="Ovreas L."/>
            <person name="Rohde M."/>
            <person name="Galperin M.Y."/>
            <person name="Jogler C."/>
        </authorList>
    </citation>
    <scope>NUCLEOTIDE SEQUENCE [LARGE SCALE GENOMIC DNA]</scope>
    <source>
        <strain evidence="2 3">Pan181</strain>
    </source>
</reference>
<keyword evidence="3" id="KW-1185">Reference proteome</keyword>
<dbReference type="PROSITE" id="PS51186">
    <property type="entry name" value="GNAT"/>
    <property type="match status" value="1"/>
</dbReference>
<dbReference type="InterPro" id="IPR016181">
    <property type="entry name" value="Acyl_CoA_acyltransferase"/>
</dbReference>
<dbReference type="GO" id="GO:0004145">
    <property type="term" value="F:diamine N-acetyltransferase activity"/>
    <property type="evidence" value="ECO:0007669"/>
    <property type="project" value="UniProtKB-EC"/>
</dbReference>
<dbReference type="Proteomes" id="UP000315750">
    <property type="component" value="Chromosome"/>
</dbReference>
<dbReference type="SUPFAM" id="SSF55729">
    <property type="entry name" value="Acyl-CoA N-acyltransferases (Nat)"/>
    <property type="match status" value="1"/>
</dbReference>
<gene>
    <name evidence="2" type="primary">bltD</name>
    <name evidence="2" type="ORF">Pan181_35700</name>
</gene>
<organism evidence="2 3">
    <name type="scientific">Aeoliella mucimassa</name>
    <dbReference type="NCBI Taxonomy" id="2527972"/>
    <lineage>
        <taxon>Bacteria</taxon>
        <taxon>Pseudomonadati</taxon>
        <taxon>Planctomycetota</taxon>
        <taxon>Planctomycetia</taxon>
        <taxon>Pirellulales</taxon>
        <taxon>Lacipirellulaceae</taxon>
        <taxon>Aeoliella</taxon>
    </lineage>
</organism>
<dbReference type="KEGG" id="amuc:Pan181_35700"/>
<proteinExistence type="predicted"/>
<dbReference type="RefSeq" id="WP_197528447.1">
    <property type="nucleotide sequence ID" value="NZ_CP036278.1"/>
</dbReference>
<evidence type="ECO:0000259" key="1">
    <source>
        <dbReference type="PROSITE" id="PS51186"/>
    </source>
</evidence>
<dbReference type="Pfam" id="PF00583">
    <property type="entry name" value="Acetyltransf_1"/>
    <property type="match status" value="1"/>
</dbReference>
<sequence length="147" mass="16675">MVTLEAVTRDNWYACSQLQLRDSQQGNVASNAFTIAESKFESHYHLRAIYADGTLTGLLAYCHEDDPLDYELYWIFRLMIDKQHQRKGIGREAMKLAIAEIESLGAKRVRTMHKPTNTAAAALYQTLGFHNIGFHDDGDVLLERSLA</sequence>
<dbReference type="InterPro" id="IPR000182">
    <property type="entry name" value="GNAT_dom"/>
</dbReference>
<dbReference type="EC" id="2.3.1.57" evidence="2"/>
<accession>A0A518ARK5</accession>
<protein>
    <submittedName>
        <fullName evidence="2">Spermine/spermidine acetyltransferase</fullName>
        <ecNumber evidence="2">2.3.1.57</ecNumber>
    </submittedName>
</protein>
<dbReference type="Gene3D" id="3.40.630.30">
    <property type="match status" value="1"/>
</dbReference>
<evidence type="ECO:0000313" key="3">
    <source>
        <dbReference type="Proteomes" id="UP000315750"/>
    </source>
</evidence>
<name>A0A518ARK5_9BACT</name>
<keyword evidence="2" id="KW-0012">Acyltransferase</keyword>
<evidence type="ECO:0000313" key="2">
    <source>
        <dbReference type="EMBL" id="QDU57355.1"/>
    </source>
</evidence>
<feature type="domain" description="N-acetyltransferase" evidence="1">
    <location>
        <begin position="2"/>
        <end position="147"/>
    </location>
</feature>
<keyword evidence="2" id="KW-0808">Transferase</keyword>